<dbReference type="AlphaFoldDB" id="A0A423PYA3"/>
<evidence type="ECO:0000313" key="2">
    <source>
        <dbReference type="Proteomes" id="UP000283993"/>
    </source>
</evidence>
<evidence type="ECO:0008006" key="3">
    <source>
        <dbReference type="Google" id="ProtNLM"/>
    </source>
</evidence>
<gene>
    <name evidence="1" type="ORF">SAOR_00650</name>
</gene>
<dbReference type="EMBL" id="AYKH01000001">
    <property type="protein sequence ID" value="ROO30577.1"/>
    <property type="molecule type" value="Genomic_DNA"/>
</dbReference>
<sequence>MTVGVVALALDTGLDVGAARRLGDYERLDDADLTSAFEQVRLQRTGRIAWPPHLRAVRGLAAVIDSGRAIRRLDVDADAGVDEATRLRRLFAAWPDPGAEAVAWCAADLQLLAARALMHDLPLPEGWCPDGFLGLADALGFPTAEAEPDAELEYHELLGVGAMADRGPAARAEGRYRLWLRLQVARGRMSPEERHQREAAWPAEGAA</sequence>
<reference evidence="1 2" key="1">
    <citation type="submission" date="2013-10" db="EMBL/GenBank/DDBJ databases">
        <title>Salinisphaera orenii MK-B5 Genome Sequencing.</title>
        <authorList>
            <person name="Lai Q."/>
            <person name="Li C."/>
            <person name="Shao Z."/>
        </authorList>
    </citation>
    <scope>NUCLEOTIDE SEQUENCE [LARGE SCALE GENOMIC DNA]</scope>
    <source>
        <strain evidence="1 2">MK-B5</strain>
    </source>
</reference>
<evidence type="ECO:0000313" key="1">
    <source>
        <dbReference type="EMBL" id="ROO30577.1"/>
    </source>
</evidence>
<dbReference type="RefSeq" id="WP_123589806.1">
    <property type="nucleotide sequence ID" value="NZ_AYKH01000001.1"/>
</dbReference>
<dbReference type="Proteomes" id="UP000283993">
    <property type="component" value="Unassembled WGS sequence"/>
</dbReference>
<name>A0A423PYA3_9GAMM</name>
<comment type="caution">
    <text evidence="1">The sequence shown here is derived from an EMBL/GenBank/DDBJ whole genome shotgun (WGS) entry which is preliminary data.</text>
</comment>
<proteinExistence type="predicted"/>
<keyword evidence="2" id="KW-1185">Reference proteome</keyword>
<accession>A0A423PYA3</accession>
<protein>
    <recommendedName>
        <fullName evidence="3">3'-5' exonuclease</fullName>
    </recommendedName>
</protein>
<organism evidence="1 2">
    <name type="scientific">Salinisphaera orenii MK-B5</name>
    <dbReference type="NCBI Taxonomy" id="856730"/>
    <lineage>
        <taxon>Bacteria</taxon>
        <taxon>Pseudomonadati</taxon>
        <taxon>Pseudomonadota</taxon>
        <taxon>Gammaproteobacteria</taxon>
        <taxon>Salinisphaerales</taxon>
        <taxon>Salinisphaeraceae</taxon>
        <taxon>Salinisphaera</taxon>
    </lineage>
</organism>